<gene>
    <name evidence="1" type="ORF">AXF42_Ash002351</name>
</gene>
<dbReference type="PANTHER" id="PTHR36885">
    <property type="entry name" value="EXPRESSED PROTEIN"/>
    <property type="match status" value="1"/>
</dbReference>
<dbReference type="PANTHER" id="PTHR36885:SF2">
    <property type="entry name" value="DUF4378 DOMAIN-CONTAINING PROTEIN"/>
    <property type="match status" value="1"/>
</dbReference>
<organism evidence="1 2">
    <name type="scientific">Apostasia shenzhenica</name>
    <dbReference type="NCBI Taxonomy" id="1088818"/>
    <lineage>
        <taxon>Eukaryota</taxon>
        <taxon>Viridiplantae</taxon>
        <taxon>Streptophyta</taxon>
        <taxon>Embryophyta</taxon>
        <taxon>Tracheophyta</taxon>
        <taxon>Spermatophyta</taxon>
        <taxon>Magnoliopsida</taxon>
        <taxon>Liliopsida</taxon>
        <taxon>Asparagales</taxon>
        <taxon>Orchidaceae</taxon>
        <taxon>Apostasioideae</taxon>
        <taxon>Apostasia</taxon>
    </lineage>
</organism>
<sequence length="235" mass="26726">MASSHGRRLFELLEEQQEPFLLEIYLLENGYSFKLHKSQPAIRCWPRNACRKLLGFGNNGVFKRRRWGMMPSLFLPKLLRWLPGLGGRRVVFSCFSGMDWRRMEDSKQLSPVSVLELHSDAMEESSDSEASLELLCSSCFSNLYQYKSCREGIREGLGEEDGGKAMKGQVSPLEKNSGEGARIAELIDVDLSGSRREWGGSFEAEEREIGIEIEGFIFEEMEEEVALEILRGCLL</sequence>
<dbReference type="AlphaFoldDB" id="A0A2I0ANA2"/>
<dbReference type="OrthoDB" id="691329at2759"/>
<reference evidence="1 2" key="1">
    <citation type="journal article" date="2017" name="Nature">
        <title>The Apostasia genome and the evolution of orchids.</title>
        <authorList>
            <person name="Zhang G.Q."/>
            <person name="Liu K.W."/>
            <person name="Li Z."/>
            <person name="Lohaus R."/>
            <person name="Hsiao Y.Y."/>
            <person name="Niu S.C."/>
            <person name="Wang J.Y."/>
            <person name="Lin Y.C."/>
            <person name="Xu Q."/>
            <person name="Chen L.J."/>
            <person name="Yoshida K."/>
            <person name="Fujiwara S."/>
            <person name="Wang Z.W."/>
            <person name="Zhang Y.Q."/>
            <person name="Mitsuda N."/>
            <person name="Wang M."/>
            <person name="Liu G.H."/>
            <person name="Pecoraro L."/>
            <person name="Huang H.X."/>
            <person name="Xiao X.J."/>
            <person name="Lin M."/>
            <person name="Wu X.Y."/>
            <person name="Wu W.L."/>
            <person name="Chen Y.Y."/>
            <person name="Chang S.B."/>
            <person name="Sakamoto S."/>
            <person name="Ohme-Takagi M."/>
            <person name="Yagi M."/>
            <person name="Zeng S.J."/>
            <person name="Shen C.Y."/>
            <person name="Yeh C.M."/>
            <person name="Luo Y.B."/>
            <person name="Tsai W.C."/>
            <person name="Van de Peer Y."/>
            <person name="Liu Z.J."/>
        </authorList>
    </citation>
    <scope>NUCLEOTIDE SEQUENCE [LARGE SCALE GENOMIC DNA]</scope>
    <source>
        <strain evidence="2">cv. Shenzhen</strain>
        <tissue evidence="1">Stem</tissue>
    </source>
</reference>
<protein>
    <recommendedName>
        <fullName evidence="3">DUF4378 domain-containing protein</fullName>
    </recommendedName>
</protein>
<dbReference type="Proteomes" id="UP000236161">
    <property type="component" value="Unassembled WGS sequence"/>
</dbReference>
<accession>A0A2I0ANA2</accession>
<proteinExistence type="predicted"/>
<evidence type="ECO:0000313" key="1">
    <source>
        <dbReference type="EMBL" id="PKA57047.1"/>
    </source>
</evidence>
<evidence type="ECO:0000313" key="2">
    <source>
        <dbReference type="Proteomes" id="UP000236161"/>
    </source>
</evidence>
<evidence type="ECO:0008006" key="3">
    <source>
        <dbReference type="Google" id="ProtNLM"/>
    </source>
</evidence>
<name>A0A2I0ANA2_9ASPA</name>
<keyword evidence="2" id="KW-1185">Reference proteome</keyword>
<dbReference type="EMBL" id="KZ451969">
    <property type="protein sequence ID" value="PKA57047.1"/>
    <property type="molecule type" value="Genomic_DNA"/>
</dbReference>